<dbReference type="FunFam" id="3.40.50.300:FF:000012">
    <property type="entry name" value="Transitional endoplasmic reticulum ATPase"/>
    <property type="match status" value="1"/>
</dbReference>
<dbReference type="Gene3D" id="3.10.330.10">
    <property type="match status" value="1"/>
</dbReference>
<dbReference type="InterPro" id="IPR050168">
    <property type="entry name" value="AAA_ATPase_domain"/>
</dbReference>
<dbReference type="Pfam" id="PF00004">
    <property type="entry name" value="AAA"/>
    <property type="match status" value="1"/>
</dbReference>
<dbReference type="InterPro" id="IPR029067">
    <property type="entry name" value="CDC48_domain_2-like_sf"/>
</dbReference>
<reference evidence="4" key="1">
    <citation type="submission" date="2020-06" db="EMBL/GenBank/DDBJ databases">
        <authorList>
            <person name="Li T."/>
            <person name="Hu X."/>
            <person name="Zhang T."/>
            <person name="Song X."/>
            <person name="Zhang H."/>
            <person name="Dai N."/>
            <person name="Sheng W."/>
            <person name="Hou X."/>
            <person name="Wei L."/>
        </authorList>
    </citation>
    <scope>NUCLEOTIDE SEQUENCE</scope>
    <source>
        <strain evidence="4">G01</strain>
        <tissue evidence="4">Leaf</tissue>
    </source>
</reference>
<evidence type="ECO:0000313" key="4">
    <source>
        <dbReference type="EMBL" id="KAL0333378.1"/>
    </source>
</evidence>
<dbReference type="InterPro" id="IPR003593">
    <property type="entry name" value="AAA+_ATPase"/>
</dbReference>
<accession>A0AAW2MR22</accession>
<dbReference type="GO" id="GO:0051301">
    <property type="term" value="P:cell division"/>
    <property type="evidence" value="ECO:0007669"/>
    <property type="project" value="UniProtKB-KW"/>
</dbReference>
<evidence type="ECO:0000256" key="2">
    <source>
        <dbReference type="ARBA" id="ARBA00022840"/>
    </source>
</evidence>
<dbReference type="PANTHER" id="PTHR23077:SF171">
    <property type="entry name" value="NUCLEAR VALOSIN-CONTAINING PROTEIN-LIKE"/>
    <property type="match status" value="1"/>
</dbReference>
<feature type="domain" description="AAA+ ATPase" evidence="3">
    <location>
        <begin position="79"/>
        <end position="189"/>
    </location>
</feature>
<gene>
    <name evidence="4" type="ORF">Sangu_1494000</name>
</gene>
<dbReference type="SMART" id="SM00382">
    <property type="entry name" value="AAA"/>
    <property type="match status" value="1"/>
</dbReference>
<keyword evidence="1" id="KW-0547">Nucleotide-binding</keyword>
<keyword evidence="2" id="KW-0067">ATP-binding</keyword>
<evidence type="ECO:0000259" key="3">
    <source>
        <dbReference type="SMART" id="SM00382"/>
    </source>
</evidence>
<reference evidence="4" key="2">
    <citation type="journal article" date="2024" name="Plant">
        <title>Genomic evolution and insights into agronomic trait innovations of Sesamum species.</title>
        <authorList>
            <person name="Miao H."/>
            <person name="Wang L."/>
            <person name="Qu L."/>
            <person name="Liu H."/>
            <person name="Sun Y."/>
            <person name="Le M."/>
            <person name="Wang Q."/>
            <person name="Wei S."/>
            <person name="Zheng Y."/>
            <person name="Lin W."/>
            <person name="Duan Y."/>
            <person name="Cao H."/>
            <person name="Xiong S."/>
            <person name="Wang X."/>
            <person name="Wei L."/>
            <person name="Li C."/>
            <person name="Ma Q."/>
            <person name="Ju M."/>
            <person name="Zhao R."/>
            <person name="Li G."/>
            <person name="Mu C."/>
            <person name="Tian Q."/>
            <person name="Mei H."/>
            <person name="Zhang T."/>
            <person name="Gao T."/>
            <person name="Zhang H."/>
        </authorList>
    </citation>
    <scope>NUCLEOTIDE SEQUENCE</scope>
    <source>
        <strain evidence="4">G01</strain>
    </source>
</reference>
<dbReference type="GO" id="GO:0005524">
    <property type="term" value="F:ATP binding"/>
    <property type="evidence" value="ECO:0007669"/>
    <property type="project" value="UniProtKB-KW"/>
</dbReference>
<evidence type="ECO:0000256" key="1">
    <source>
        <dbReference type="ARBA" id="ARBA00022741"/>
    </source>
</evidence>
<name>A0AAW2MR22_9LAMI</name>
<dbReference type="InterPro" id="IPR003959">
    <property type="entry name" value="ATPase_AAA_core"/>
</dbReference>
<dbReference type="Gene3D" id="3.40.50.300">
    <property type="entry name" value="P-loop containing nucleotide triphosphate hydrolases"/>
    <property type="match status" value="1"/>
</dbReference>
<proteinExistence type="predicted"/>
<keyword evidence="4" id="KW-0132">Cell division</keyword>
<dbReference type="SUPFAM" id="SSF52540">
    <property type="entry name" value="P-loop containing nucleoside triphosphate hydrolases"/>
    <property type="match status" value="1"/>
</dbReference>
<dbReference type="AlphaFoldDB" id="A0AAW2MR22"/>
<dbReference type="Pfam" id="PF02933">
    <property type="entry name" value="CDC48_2"/>
    <property type="match status" value="1"/>
</dbReference>
<dbReference type="GO" id="GO:0016887">
    <property type="term" value="F:ATP hydrolysis activity"/>
    <property type="evidence" value="ECO:0007669"/>
    <property type="project" value="InterPro"/>
</dbReference>
<dbReference type="InterPro" id="IPR004201">
    <property type="entry name" value="Cdc48_dom2"/>
</dbReference>
<protein>
    <submittedName>
        <fullName evidence="4">Cell division control protein 48D</fullName>
    </submittedName>
</protein>
<dbReference type="EMBL" id="JACGWK010000009">
    <property type="protein sequence ID" value="KAL0333378.1"/>
    <property type="molecule type" value="Genomic_DNA"/>
</dbReference>
<comment type="caution">
    <text evidence="4">The sequence shown here is derived from an EMBL/GenBank/DDBJ whole genome shotgun (WGS) entry which is preliminary data.</text>
</comment>
<dbReference type="SUPFAM" id="SSF54585">
    <property type="entry name" value="Cdc48 domain 2-like"/>
    <property type="match status" value="1"/>
</dbReference>
<sequence length="198" mass="21871">MRSVEFKVIETDPAEYCVVAPDTEIFCEGEPVKREDEDRLDEVGYDDVGGVRKQMAQIRELVELPLRHPQLFKSIGVKPPKGILLYGPPGSGKTLIARAVANETGAFFFCINGPEIMSKLAGESESNLRKAFEEAEKNAPSIIFIDEIDSIAPKREKTHGEVERRIVSQLLTLMDGLKARAHIIVIGATNRPNSIDPA</sequence>
<dbReference type="InterPro" id="IPR027417">
    <property type="entry name" value="P-loop_NTPase"/>
</dbReference>
<keyword evidence="4" id="KW-0131">Cell cycle</keyword>
<dbReference type="PANTHER" id="PTHR23077">
    <property type="entry name" value="AAA-FAMILY ATPASE"/>
    <property type="match status" value="1"/>
</dbReference>
<organism evidence="4">
    <name type="scientific">Sesamum angustifolium</name>
    <dbReference type="NCBI Taxonomy" id="2727405"/>
    <lineage>
        <taxon>Eukaryota</taxon>
        <taxon>Viridiplantae</taxon>
        <taxon>Streptophyta</taxon>
        <taxon>Embryophyta</taxon>
        <taxon>Tracheophyta</taxon>
        <taxon>Spermatophyta</taxon>
        <taxon>Magnoliopsida</taxon>
        <taxon>eudicotyledons</taxon>
        <taxon>Gunneridae</taxon>
        <taxon>Pentapetalae</taxon>
        <taxon>asterids</taxon>
        <taxon>lamiids</taxon>
        <taxon>Lamiales</taxon>
        <taxon>Pedaliaceae</taxon>
        <taxon>Sesamum</taxon>
    </lineage>
</organism>